<feature type="transmembrane region" description="Helical" evidence="10">
    <location>
        <begin position="20"/>
        <end position="41"/>
    </location>
</feature>
<evidence type="ECO:0000256" key="9">
    <source>
        <dbReference type="ARBA" id="ARBA00023136"/>
    </source>
</evidence>
<dbReference type="Gene3D" id="3.90.550.50">
    <property type="match status" value="1"/>
</dbReference>
<comment type="similarity">
    <text evidence="2 10">Belongs to the glycosyltransferase 31 family.</text>
</comment>
<evidence type="ECO:0000313" key="11">
    <source>
        <dbReference type="EMBL" id="OQV18648.1"/>
    </source>
</evidence>
<keyword evidence="5 10" id="KW-0812">Transmembrane</keyword>
<keyword evidence="7 10" id="KW-1133">Transmembrane helix</keyword>
<keyword evidence="9 10" id="KW-0472">Membrane</keyword>
<accession>A0A1W0WTW1</accession>
<evidence type="ECO:0000256" key="7">
    <source>
        <dbReference type="ARBA" id="ARBA00022989"/>
    </source>
</evidence>
<gene>
    <name evidence="11" type="ORF">BV898_07277</name>
</gene>
<evidence type="ECO:0000256" key="6">
    <source>
        <dbReference type="ARBA" id="ARBA00022968"/>
    </source>
</evidence>
<keyword evidence="12" id="KW-1185">Reference proteome</keyword>
<evidence type="ECO:0000256" key="4">
    <source>
        <dbReference type="ARBA" id="ARBA00022679"/>
    </source>
</evidence>
<dbReference type="OrthoDB" id="5957813at2759"/>
<evidence type="ECO:0000256" key="10">
    <source>
        <dbReference type="RuleBase" id="RU363063"/>
    </source>
</evidence>
<evidence type="ECO:0000256" key="8">
    <source>
        <dbReference type="ARBA" id="ARBA00023034"/>
    </source>
</evidence>
<dbReference type="GO" id="GO:0016758">
    <property type="term" value="F:hexosyltransferase activity"/>
    <property type="evidence" value="ECO:0007669"/>
    <property type="project" value="InterPro"/>
</dbReference>
<dbReference type="GO" id="GO:0000139">
    <property type="term" value="C:Golgi membrane"/>
    <property type="evidence" value="ECO:0007669"/>
    <property type="project" value="UniProtKB-SubCell"/>
</dbReference>
<organism evidence="11 12">
    <name type="scientific">Hypsibius exemplaris</name>
    <name type="common">Freshwater tardigrade</name>
    <dbReference type="NCBI Taxonomy" id="2072580"/>
    <lineage>
        <taxon>Eukaryota</taxon>
        <taxon>Metazoa</taxon>
        <taxon>Ecdysozoa</taxon>
        <taxon>Tardigrada</taxon>
        <taxon>Eutardigrada</taxon>
        <taxon>Parachela</taxon>
        <taxon>Hypsibioidea</taxon>
        <taxon>Hypsibiidae</taxon>
        <taxon>Hypsibius</taxon>
    </lineage>
</organism>
<keyword evidence="4" id="KW-0808">Transferase</keyword>
<dbReference type="GO" id="GO:0006493">
    <property type="term" value="P:protein O-linked glycosylation"/>
    <property type="evidence" value="ECO:0007669"/>
    <property type="project" value="TreeGrafter"/>
</dbReference>
<evidence type="ECO:0000313" key="12">
    <source>
        <dbReference type="Proteomes" id="UP000192578"/>
    </source>
</evidence>
<dbReference type="EMBL" id="MTYJ01000047">
    <property type="protein sequence ID" value="OQV18648.1"/>
    <property type="molecule type" value="Genomic_DNA"/>
</dbReference>
<protein>
    <recommendedName>
        <fullName evidence="10">Hexosyltransferase</fullName>
        <ecNumber evidence="10">2.4.1.-</ecNumber>
    </recommendedName>
</protein>
<proteinExistence type="inferred from homology"/>
<dbReference type="InterPro" id="IPR002659">
    <property type="entry name" value="Glyco_trans_31"/>
</dbReference>
<sequence>MLDRCHHCVRMICSLRKNSFFICDAYSFIFVAVLVGLLANFCGLYDILLFEKSFPAEFTWPPRVFDHSTYEEYQKTSENRRIDYYEFSSSLVSSLEEWKLNSAFWKLEQGEGDEPASFAPGMMSLVGQIPLVRRHIQYLQAITRPVPDFPAPTACRNSASSGALRTGLLILVKSAITHVARRNAIRQTWAAGSAHRSSRKNGPSYEVMFVLGVSGGVGVSGTGEFSYRHQADLMEEQNRHGDIIQTQFVDTYFNNTAKTISGIHYLFNDCPILDPRNGFLFLTDDDMMVNVKNLEALTESIKQERDTQSVPRDIYLGYRFPGSKPKRWRWSKWYISTDEYPCSWYPPYITAAGVLLSKDTAEKFFYASHFIPLFRFDDIYLAIIAHMLDVESEHRGDAFFFEHLPLVDGNAGLYRDSVIAVHGYHDPALMISAYRKLEQITAKALINL</sequence>
<comment type="subcellular location">
    <subcellularLocation>
        <location evidence="1 10">Golgi apparatus membrane</location>
        <topology evidence="1 10">Single-pass type II membrane protein</topology>
    </subcellularLocation>
</comment>
<name>A0A1W0WTW1_HYPEX</name>
<dbReference type="Pfam" id="PF01762">
    <property type="entry name" value="Galactosyl_T"/>
    <property type="match status" value="1"/>
</dbReference>
<evidence type="ECO:0000256" key="5">
    <source>
        <dbReference type="ARBA" id="ARBA00022692"/>
    </source>
</evidence>
<dbReference type="PANTHER" id="PTHR11214:SF349">
    <property type="entry name" value="BETA-1,3-GALACTOSYLTRANSFERASE BRN"/>
    <property type="match status" value="1"/>
</dbReference>
<dbReference type="PANTHER" id="PTHR11214">
    <property type="entry name" value="BETA-1,3-N-ACETYLGLUCOSAMINYLTRANSFERASE"/>
    <property type="match status" value="1"/>
</dbReference>
<comment type="caution">
    <text evidence="11">The sequence shown here is derived from an EMBL/GenBank/DDBJ whole genome shotgun (WGS) entry which is preliminary data.</text>
</comment>
<dbReference type="AlphaFoldDB" id="A0A1W0WTW1"/>
<evidence type="ECO:0000256" key="1">
    <source>
        <dbReference type="ARBA" id="ARBA00004323"/>
    </source>
</evidence>
<dbReference type="Proteomes" id="UP000192578">
    <property type="component" value="Unassembled WGS sequence"/>
</dbReference>
<keyword evidence="3 10" id="KW-0328">Glycosyltransferase</keyword>
<keyword evidence="8 10" id="KW-0333">Golgi apparatus</keyword>
<reference evidence="12" key="1">
    <citation type="submission" date="2017-01" db="EMBL/GenBank/DDBJ databases">
        <title>Comparative genomics of anhydrobiosis in the tardigrade Hypsibius dujardini.</title>
        <authorList>
            <person name="Yoshida Y."/>
            <person name="Koutsovoulos G."/>
            <person name="Laetsch D."/>
            <person name="Stevens L."/>
            <person name="Kumar S."/>
            <person name="Horikawa D."/>
            <person name="Ishino K."/>
            <person name="Komine S."/>
            <person name="Tomita M."/>
            <person name="Blaxter M."/>
            <person name="Arakawa K."/>
        </authorList>
    </citation>
    <scope>NUCLEOTIDE SEQUENCE [LARGE SCALE GENOMIC DNA]</scope>
    <source>
        <strain evidence="12">Z151</strain>
    </source>
</reference>
<dbReference type="EC" id="2.4.1.-" evidence="10"/>
<evidence type="ECO:0000256" key="3">
    <source>
        <dbReference type="ARBA" id="ARBA00022676"/>
    </source>
</evidence>
<dbReference type="GO" id="GO:0008194">
    <property type="term" value="F:UDP-glycosyltransferase activity"/>
    <property type="evidence" value="ECO:0007669"/>
    <property type="project" value="TreeGrafter"/>
</dbReference>
<evidence type="ECO:0000256" key="2">
    <source>
        <dbReference type="ARBA" id="ARBA00008661"/>
    </source>
</evidence>
<keyword evidence="6 10" id="KW-0735">Signal-anchor</keyword>